<feature type="domain" description="Endonuclease/exonuclease/phosphatase" evidence="2">
    <location>
        <begin position="62"/>
        <end position="288"/>
    </location>
</feature>
<evidence type="ECO:0000313" key="4">
    <source>
        <dbReference type="Proteomes" id="UP000286947"/>
    </source>
</evidence>
<dbReference type="Pfam" id="PF03372">
    <property type="entry name" value="Exo_endo_phos"/>
    <property type="match status" value="1"/>
</dbReference>
<name>A0A433SEQ3_9BURK</name>
<dbReference type="GO" id="GO:0016020">
    <property type="term" value="C:membrane"/>
    <property type="evidence" value="ECO:0007669"/>
    <property type="project" value="GOC"/>
</dbReference>
<proteinExistence type="predicted"/>
<dbReference type="PANTHER" id="PTHR14859:SF15">
    <property type="entry name" value="ENDONUCLEASE_EXONUCLEASE_PHOSPHATASE DOMAIN-CONTAINING PROTEIN"/>
    <property type="match status" value="1"/>
</dbReference>
<dbReference type="InterPro" id="IPR036691">
    <property type="entry name" value="Endo/exonu/phosph_ase_sf"/>
</dbReference>
<dbReference type="InterPro" id="IPR051916">
    <property type="entry name" value="GPI-anchor_lipid_remodeler"/>
</dbReference>
<evidence type="ECO:0000313" key="3">
    <source>
        <dbReference type="EMBL" id="RUS67217.1"/>
    </source>
</evidence>
<evidence type="ECO:0000259" key="2">
    <source>
        <dbReference type="Pfam" id="PF03372"/>
    </source>
</evidence>
<dbReference type="GO" id="GO:0006506">
    <property type="term" value="P:GPI anchor biosynthetic process"/>
    <property type="evidence" value="ECO:0007669"/>
    <property type="project" value="TreeGrafter"/>
</dbReference>
<accession>A0A433SEQ3</accession>
<dbReference type="GO" id="GO:0003824">
    <property type="term" value="F:catalytic activity"/>
    <property type="evidence" value="ECO:0007669"/>
    <property type="project" value="InterPro"/>
</dbReference>
<evidence type="ECO:0000256" key="1">
    <source>
        <dbReference type="SAM" id="MobiDB-lite"/>
    </source>
</evidence>
<organism evidence="3 4">
    <name type="scientific">Saezia sanguinis</name>
    <dbReference type="NCBI Taxonomy" id="1965230"/>
    <lineage>
        <taxon>Bacteria</taxon>
        <taxon>Pseudomonadati</taxon>
        <taxon>Pseudomonadota</taxon>
        <taxon>Betaproteobacteria</taxon>
        <taxon>Burkholderiales</taxon>
        <taxon>Saeziaceae</taxon>
        <taxon>Saezia</taxon>
    </lineage>
</organism>
<dbReference type="AlphaFoldDB" id="A0A433SEQ3"/>
<dbReference type="InterPro" id="IPR005135">
    <property type="entry name" value="Endo/exonuclease/phosphatase"/>
</dbReference>
<comment type="caution">
    <text evidence="3">The sequence shown here is derived from an EMBL/GenBank/DDBJ whole genome shotgun (WGS) entry which is preliminary data.</text>
</comment>
<reference evidence="3 4" key="1">
    <citation type="submission" date="2018-01" db="EMBL/GenBank/DDBJ databases">
        <title>Saezia sanguinis gen. nov., sp. nov., in the order Burkholderiales isolated from human blood.</title>
        <authorList>
            <person name="Medina-Pascual M.J."/>
            <person name="Valdezate S."/>
            <person name="Monzon S."/>
            <person name="Cuesta I."/>
            <person name="Carrasco G."/>
            <person name="Villalon P."/>
            <person name="Saez-Nieto J.A."/>
        </authorList>
    </citation>
    <scope>NUCLEOTIDE SEQUENCE [LARGE SCALE GENOMIC DNA]</scope>
    <source>
        <strain evidence="3 4">CNM695-12</strain>
    </source>
</reference>
<protein>
    <recommendedName>
        <fullName evidence="2">Endonuclease/exonuclease/phosphatase domain-containing protein</fullName>
    </recommendedName>
</protein>
<feature type="region of interest" description="Disordered" evidence="1">
    <location>
        <begin position="1"/>
        <end position="23"/>
    </location>
</feature>
<dbReference type="PANTHER" id="PTHR14859">
    <property type="entry name" value="CALCOFLUOR WHITE HYPERSENSITIVE PROTEIN PRECURSOR"/>
    <property type="match status" value="1"/>
</dbReference>
<dbReference type="EMBL" id="PQSP01000002">
    <property type="protein sequence ID" value="RUS67217.1"/>
    <property type="molecule type" value="Genomic_DNA"/>
</dbReference>
<keyword evidence="4" id="KW-1185">Reference proteome</keyword>
<dbReference type="Proteomes" id="UP000286947">
    <property type="component" value="Unassembled WGS sequence"/>
</dbReference>
<gene>
    <name evidence="3" type="ORF">CUZ56_01159</name>
</gene>
<dbReference type="SUPFAM" id="SSF56219">
    <property type="entry name" value="DNase I-like"/>
    <property type="match status" value="1"/>
</dbReference>
<sequence>MTKEQASDTEQPPSPPQDEPATPAELEVVQYSTILPQAMLLQSDVFPATPPAQLDDGILRVATYNIHKGVRGLGPIKRAEHQNLALAVEEFDADLVFLQEVRKLYSRADIAQRLQMPGPQADFLAPEGYISSYMTNAYTKEGQHGNALLSRWPVLGMAREDISDNRFEQRGLLHVKVKVAGTLLHCIVVHLSLRQVGRNWQIQRLIDLIEREIPSSEPVLIAGDFNDWNNKLLLPMLHAGFTTFTIPPEATFPSVAPVWRLDRIYARGLTPLRAYVPKGKIWTRMSDHLPLIGEFELS</sequence>
<dbReference type="Gene3D" id="3.60.10.10">
    <property type="entry name" value="Endonuclease/exonuclease/phosphatase"/>
    <property type="match status" value="1"/>
</dbReference>